<reference evidence="3" key="1">
    <citation type="submission" date="2019-05" db="EMBL/GenBank/DDBJ databases">
        <title>Annotation for the trematode Fasciolopsis buski.</title>
        <authorList>
            <person name="Choi Y.-J."/>
        </authorList>
    </citation>
    <scope>NUCLEOTIDE SEQUENCE</scope>
    <source>
        <strain evidence="3">HT</strain>
        <tissue evidence="3">Whole worm</tissue>
    </source>
</reference>
<dbReference type="EMBL" id="LUCM01008411">
    <property type="protein sequence ID" value="KAA0188452.1"/>
    <property type="molecule type" value="Genomic_DNA"/>
</dbReference>
<accession>A0A8E0VGM6</accession>
<comment type="caution">
    <text evidence="3">The sequence shown here is derived from an EMBL/GenBank/DDBJ whole genome shotgun (WGS) entry which is preliminary data.</text>
</comment>
<feature type="region of interest" description="Disordered" evidence="1">
    <location>
        <begin position="749"/>
        <end position="779"/>
    </location>
</feature>
<organism evidence="3 4">
    <name type="scientific">Fasciolopsis buskii</name>
    <dbReference type="NCBI Taxonomy" id="27845"/>
    <lineage>
        <taxon>Eukaryota</taxon>
        <taxon>Metazoa</taxon>
        <taxon>Spiralia</taxon>
        <taxon>Lophotrochozoa</taxon>
        <taxon>Platyhelminthes</taxon>
        <taxon>Trematoda</taxon>
        <taxon>Digenea</taxon>
        <taxon>Plagiorchiida</taxon>
        <taxon>Echinostomata</taxon>
        <taxon>Echinostomatoidea</taxon>
        <taxon>Fasciolidae</taxon>
        <taxon>Fasciolopsis</taxon>
    </lineage>
</organism>
<feature type="transmembrane region" description="Helical" evidence="2">
    <location>
        <begin position="273"/>
        <end position="298"/>
    </location>
</feature>
<feature type="non-terminal residue" evidence="3">
    <location>
        <position position="1"/>
    </location>
</feature>
<evidence type="ECO:0000313" key="4">
    <source>
        <dbReference type="Proteomes" id="UP000728185"/>
    </source>
</evidence>
<proteinExistence type="predicted"/>
<evidence type="ECO:0000256" key="2">
    <source>
        <dbReference type="SAM" id="Phobius"/>
    </source>
</evidence>
<feature type="transmembrane region" description="Helical" evidence="2">
    <location>
        <begin position="456"/>
        <end position="477"/>
    </location>
</feature>
<evidence type="ECO:0000313" key="3">
    <source>
        <dbReference type="EMBL" id="KAA0188452.1"/>
    </source>
</evidence>
<gene>
    <name evidence="3" type="ORF">FBUS_01823</name>
</gene>
<keyword evidence="2" id="KW-0812">Transmembrane</keyword>
<sequence length="779" mass="84845">PHFYITIILDPLPGGCGPYVSEGFASATVTADIMQLPKEQDSFSNFTYGALSYWTSVIKFIPAGLFNAEMGSYDCLTSIWNTTVTYRIYSAPLVTAGGGGSFCSYINPGPKEASSVISSMSSTQDSLGTLIYSFKLRISNTTKVTDYQLPVARRPGTASVVTLVVEYQSASTSARVAYAPVILYGCQNRVPHRSIRGYSFVARNSSTQLGCGVLPTNAPSIYFPVAMLLLGSIFYACSCNFLVWLRCGVSVMVTASLLGMLFFYRYSVLTSNAVLLLVVSIFVPGLLALIVFTVLWCVCIRPTLYYQQVFGRGPLIRVLRSEEQPMHVAVREPWHTDLFIRHQPSSGFASQNSAPFVTNSELTAAPNFNPLPPLSEEVSSPGPYELRGTPPEHMTFEIPDGEAEDQDDIELEDTFELRRSTGRCGGRCLCARSCYCPPANAANRSTRILSLKPRRIARLPPILPATFLLVACFSIAFETVLSLNTSPATYIAFVTLISLLLIGIFCVFKNLAFGLSTALVGVYLCLSCMCLFLVPNALLPHIVIEQFLRLTWIEHRLNTVRIEFYGLYDILILIAWIFGTLIFGLLTLCLIRLQDARELAEAQRARPFSFRPCSEGQSVTAAPTASGSAFWNEVANLSNASWFLPGRTTPAMGGGLPLNNAVNENMATPMGNSLSQFSISEGPDAQGTGLVESLTVLGSRVPTERTQLLPGFNRVSYGGLSTTTQQSLMPLSRVQLAAANTARLPGSSFRLLGSSQGRSIPTSEVDDQKTLMESSNNES</sequence>
<feature type="transmembrane region" description="Helical" evidence="2">
    <location>
        <begin position="249"/>
        <end position="267"/>
    </location>
</feature>
<dbReference type="AlphaFoldDB" id="A0A8E0VGM6"/>
<keyword evidence="4" id="KW-1185">Reference proteome</keyword>
<dbReference type="Proteomes" id="UP000728185">
    <property type="component" value="Unassembled WGS sequence"/>
</dbReference>
<dbReference type="OrthoDB" id="6237556at2759"/>
<feature type="transmembrane region" description="Helical" evidence="2">
    <location>
        <begin position="520"/>
        <end position="544"/>
    </location>
</feature>
<keyword evidence="2" id="KW-0472">Membrane</keyword>
<feature type="transmembrane region" description="Helical" evidence="2">
    <location>
        <begin position="221"/>
        <end position="242"/>
    </location>
</feature>
<name>A0A8E0VGM6_9TREM</name>
<keyword evidence="2" id="KW-1133">Transmembrane helix</keyword>
<protein>
    <submittedName>
        <fullName evidence="3">Uncharacterized protein</fullName>
    </submittedName>
</protein>
<feature type="compositionally biased region" description="Polar residues" evidence="1">
    <location>
        <begin position="753"/>
        <end position="762"/>
    </location>
</feature>
<evidence type="ECO:0000256" key="1">
    <source>
        <dbReference type="SAM" id="MobiDB-lite"/>
    </source>
</evidence>
<feature type="transmembrane region" description="Helical" evidence="2">
    <location>
        <begin position="564"/>
        <end position="591"/>
    </location>
</feature>
<feature type="transmembrane region" description="Helical" evidence="2">
    <location>
        <begin position="489"/>
        <end position="508"/>
    </location>
</feature>